<organism evidence="1 2">
    <name type="scientific">Smittium simulii</name>
    <dbReference type="NCBI Taxonomy" id="133385"/>
    <lineage>
        <taxon>Eukaryota</taxon>
        <taxon>Fungi</taxon>
        <taxon>Fungi incertae sedis</taxon>
        <taxon>Zoopagomycota</taxon>
        <taxon>Kickxellomycotina</taxon>
        <taxon>Harpellomycetes</taxon>
        <taxon>Harpellales</taxon>
        <taxon>Legeriomycetaceae</taxon>
        <taxon>Smittium</taxon>
    </lineage>
</organism>
<dbReference type="AlphaFoldDB" id="A0A2T9YUB4"/>
<dbReference type="PANTHER" id="PTHR14374:SF0">
    <property type="entry name" value="TRAFFICKING PROTEIN PARTICLE COMPLEX SUBUNIT 11"/>
    <property type="match status" value="1"/>
</dbReference>
<gene>
    <name evidence="1" type="ORF">BB561_001513</name>
</gene>
<proteinExistence type="predicted"/>
<dbReference type="OrthoDB" id="5537882at2759"/>
<reference evidence="1 2" key="1">
    <citation type="journal article" date="2018" name="MBio">
        <title>Comparative Genomics Reveals the Core Gene Toolbox for the Fungus-Insect Symbiosis.</title>
        <authorList>
            <person name="Wang Y."/>
            <person name="Stata M."/>
            <person name="Wang W."/>
            <person name="Stajich J.E."/>
            <person name="White M.M."/>
            <person name="Moncalvo J.M."/>
        </authorList>
    </citation>
    <scope>NUCLEOTIDE SEQUENCE [LARGE SCALE GENOMIC DNA]</scope>
    <source>
        <strain evidence="1 2">SWE-8-4</strain>
    </source>
</reference>
<dbReference type="Proteomes" id="UP000245383">
    <property type="component" value="Unassembled WGS sequence"/>
</dbReference>
<evidence type="ECO:0000313" key="2">
    <source>
        <dbReference type="Proteomes" id="UP000245383"/>
    </source>
</evidence>
<evidence type="ECO:0008006" key="3">
    <source>
        <dbReference type="Google" id="ProtNLM"/>
    </source>
</evidence>
<dbReference type="STRING" id="133385.A0A2T9YUB4"/>
<comment type="caution">
    <text evidence="1">The sequence shown here is derived from an EMBL/GenBank/DDBJ whole genome shotgun (WGS) entry which is preliminary data.</text>
</comment>
<accession>A0A2T9YUB4</accession>
<name>A0A2T9YUB4_9FUNG</name>
<dbReference type="EMBL" id="MBFR01000044">
    <property type="protein sequence ID" value="PVU95940.1"/>
    <property type="molecule type" value="Genomic_DNA"/>
</dbReference>
<evidence type="ECO:0000313" key="1">
    <source>
        <dbReference type="EMBL" id="PVU95940.1"/>
    </source>
</evidence>
<keyword evidence="2" id="KW-1185">Reference proteome</keyword>
<dbReference type="PANTHER" id="PTHR14374">
    <property type="entry name" value="FOIE GRAS"/>
    <property type="match status" value="1"/>
</dbReference>
<sequence length="1023" mass="117096">MEDSWNLPLYFSHHVYPTIGFPADQFEYFKTDPAKQTAQAIIQYFQTPSVIDKIEQQQKLWNPIKPYWNLTSYTFKSLHSSSKPEKIESDLILDKAWLDKLSITPATIIAFYELEDSIEQIVSQIKELEELTSLICIHIIIPTISLEPSKYQSYSNRIIKESSLDYSKLIIYPTRDHENLSSFIPLLEKSISNASINYYSKKISKRQHKITLQKTLLNNDSHILLENEPHEVVEKKIEQVSSKSMWYFYGRGKLIRHYIKQSYYAECSGETELKKWCIKEAYQQIQIYSKEVVDFLISQSDITIDSFDSYFKKILYENLHWNESLHIMNNLCTRMEREAIKELQESPRVQHLQNLLQILDIPKYVGNYYKYFILAQSLELLLPIYDLAFNVGSELTKSPVPKAFDQKLIECLPIEIPHIGILKYYIANIFIQCIKAMDQEGLKSLTSIIDSVPVTISATDISKRTVHHLVESKNSFTNKMWLVNIDTLIAKCFYMTGDYELGLKKMISASNIYRDQRWKKMLYETLKVMMRHCPNENKLLCLLEMSTIERSINSVKAWMDFLDLEQLDVVVDSTSTTPIINCQVKFAVAGLVNENSAAFNICLTSSLPVPITIASINVKLDPPSSGDLTMNDILVGPKPVHLVGIANMPPNTLSVNISQAKTTIRGKKGSITYIWNIPSENPKTIWRYCSLDKTLDFEFSNIQKFEPAFSNEVFSLELKIINNSLVNVDRVQFELSFLDEFLHDNLYTSKIEVGTILPKSSKIITHKLTIPSVFSVHKYMFEGILLGEIIGLQPLLVRKASPISVINPLKVLCKSNKSATEAEITNASIFPLKVTLPNLNSFILEKNKNCIYSMQGKPDSLAIICNRLTPNRQVILDDFSISYNLLYDKPPNIVTVDLICDPVFIQGKPSQLKYLIKNPTNNSVKLLLKMSSTEGIVFSGHKSLTFRLLPKKTYTLIYTVVFLSCQNLLPKFTLSIISDFLPNLDLYNYPAPGPDTIRVPSEPHTILNNIIRNDKISVIVIPK</sequence>
<protein>
    <recommendedName>
        <fullName evidence="3">Trafficking protein particle complex subunit 11 domain-containing protein</fullName>
    </recommendedName>
</protein>